<keyword evidence="1" id="KW-1133">Transmembrane helix</keyword>
<keyword evidence="3" id="KW-1185">Reference proteome</keyword>
<proteinExistence type="predicted"/>
<gene>
    <name evidence="2" type="ORF">GCM10011534_30660</name>
</gene>
<dbReference type="RefSeq" id="WP_156954702.1">
    <property type="nucleotide sequence ID" value="NZ_BMLF01000002.1"/>
</dbReference>
<evidence type="ECO:0000313" key="2">
    <source>
        <dbReference type="EMBL" id="GGM06612.1"/>
    </source>
</evidence>
<keyword evidence="1" id="KW-0812">Transmembrane</keyword>
<feature type="transmembrane region" description="Helical" evidence="1">
    <location>
        <begin position="12"/>
        <end position="32"/>
    </location>
</feature>
<reference evidence="2" key="1">
    <citation type="journal article" date="2014" name="Int. J. Syst. Evol. Microbiol.">
        <title>Complete genome sequence of Corynebacterium casei LMG S-19264T (=DSM 44701T), isolated from a smear-ripened cheese.</title>
        <authorList>
            <consortium name="US DOE Joint Genome Institute (JGI-PGF)"/>
            <person name="Walter F."/>
            <person name="Albersmeier A."/>
            <person name="Kalinowski J."/>
            <person name="Ruckert C."/>
        </authorList>
    </citation>
    <scope>NUCLEOTIDE SEQUENCE</scope>
    <source>
        <strain evidence="2">CGMCC 1.6293</strain>
    </source>
</reference>
<accession>A0A917T0Z2</accession>
<organism evidence="2 3">
    <name type="scientific">Pseudooceanicola nanhaiensis</name>
    <dbReference type="NCBI Taxonomy" id="375761"/>
    <lineage>
        <taxon>Bacteria</taxon>
        <taxon>Pseudomonadati</taxon>
        <taxon>Pseudomonadota</taxon>
        <taxon>Alphaproteobacteria</taxon>
        <taxon>Rhodobacterales</taxon>
        <taxon>Paracoccaceae</taxon>
        <taxon>Pseudooceanicola</taxon>
    </lineage>
</organism>
<protein>
    <submittedName>
        <fullName evidence="2">Uncharacterized protein</fullName>
    </submittedName>
</protein>
<evidence type="ECO:0000256" key="1">
    <source>
        <dbReference type="SAM" id="Phobius"/>
    </source>
</evidence>
<dbReference type="AlphaFoldDB" id="A0A917T0Z2"/>
<comment type="caution">
    <text evidence="2">The sequence shown here is derived from an EMBL/GenBank/DDBJ whole genome shotgun (WGS) entry which is preliminary data.</text>
</comment>
<keyword evidence="1" id="KW-0472">Membrane</keyword>
<sequence length="53" mass="5675">MTDPKPKRGMPRALIYAAIPLGFVVFVLFLVLGGEAVQEDVVPSVSDVTEDEG</sequence>
<reference evidence="2" key="2">
    <citation type="submission" date="2020-09" db="EMBL/GenBank/DDBJ databases">
        <authorList>
            <person name="Sun Q."/>
            <person name="Zhou Y."/>
        </authorList>
    </citation>
    <scope>NUCLEOTIDE SEQUENCE</scope>
    <source>
        <strain evidence="2">CGMCC 1.6293</strain>
    </source>
</reference>
<dbReference type="Proteomes" id="UP000649829">
    <property type="component" value="Unassembled WGS sequence"/>
</dbReference>
<name>A0A917T0Z2_9RHOB</name>
<dbReference type="EMBL" id="BMLF01000002">
    <property type="protein sequence ID" value="GGM06612.1"/>
    <property type="molecule type" value="Genomic_DNA"/>
</dbReference>
<evidence type="ECO:0000313" key="3">
    <source>
        <dbReference type="Proteomes" id="UP000649829"/>
    </source>
</evidence>